<dbReference type="GO" id="GO:0005886">
    <property type="term" value="C:plasma membrane"/>
    <property type="evidence" value="ECO:0007669"/>
    <property type="project" value="UniProtKB-SubCell"/>
</dbReference>
<comment type="caution">
    <text evidence="19">The sequence shown here is derived from an EMBL/GenBank/DDBJ whole genome shotgun (WGS) entry which is preliminary data.</text>
</comment>
<evidence type="ECO:0000259" key="18">
    <source>
        <dbReference type="Pfam" id="PF02516"/>
    </source>
</evidence>
<dbReference type="PANTHER" id="PTHR13872:SF1">
    <property type="entry name" value="DOLICHYL-DIPHOSPHOOLIGOSACCHARIDE--PROTEIN GLYCOSYLTRANSFERASE SUBUNIT STT3B"/>
    <property type="match status" value="1"/>
</dbReference>
<keyword evidence="11" id="KW-0460">Magnesium</keyword>
<feature type="transmembrane region" description="Helical" evidence="17">
    <location>
        <begin position="107"/>
        <end position="132"/>
    </location>
</feature>
<evidence type="ECO:0000256" key="3">
    <source>
        <dbReference type="ARBA" id="ARBA00004651"/>
    </source>
</evidence>
<keyword evidence="13 17" id="KW-0472">Membrane</keyword>
<dbReference type="InterPro" id="IPR048307">
    <property type="entry name" value="STT3_N"/>
</dbReference>
<feature type="transmembrane region" description="Helical" evidence="17">
    <location>
        <begin position="20"/>
        <end position="41"/>
    </location>
</feature>
<feature type="transmembrane region" description="Helical" evidence="17">
    <location>
        <begin position="220"/>
        <end position="239"/>
    </location>
</feature>
<comment type="subcellular location">
    <subcellularLocation>
        <location evidence="3">Cell membrane</location>
        <topology evidence="3">Multi-pass membrane protein</topology>
    </subcellularLocation>
</comment>
<evidence type="ECO:0000256" key="10">
    <source>
        <dbReference type="ARBA" id="ARBA00022723"/>
    </source>
</evidence>
<keyword evidence="9 17" id="KW-0812">Transmembrane</keyword>
<evidence type="ECO:0000256" key="15">
    <source>
        <dbReference type="ARBA" id="ARBA00030679"/>
    </source>
</evidence>
<feature type="transmembrane region" description="Helical" evidence="17">
    <location>
        <begin position="169"/>
        <end position="185"/>
    </location>
</feature>
<sequence length="708" mass="79446">MVDESKKEKTFQQKLAEGDYTRIVSIITVIFAIVVGTWMRISMGTLDRLQKFDPFQHYLLSEYWFENWSYAVHDLMMYPGPEGALRSVGYPPLTHAVPALITEFVNFFTSVSVMDIVILGPVIFTALIPVVYWGLGTELYNEKVGIVAALLTLVFPHLIEVGRAGAYDTNPHIALFYPLILLLLVKSFRQSTVRGRVQWGLGAGVAMGLFGLFWAGFNSIFAYTAFAIAIYVLVGSWFNKVKKEDTYSLLGILVAYPIISYFHTLSFPGEETLLVAPLVLLPYIAAKLPEWSEKLDFVGDGLRFRNYVTTSIAGVIFAGALLVWYGIIPIGVSGFGLISGEGVWGTVAELQPTFGTGFEAGLTPLYNHFGHWGTFLLPLVFIGPILYTGYKIYSDFRTERVFEFTFILLTFIMMFWAHRFLPLYLYFIPPVAAAMVVGLVEFIGLKDIRKEMSRRWGQVKRFDAIKVGVVVLFIFAVSFVSVPISDGEVRQYPSTIYQENNGAWISTFDHMSGSEDFTPDDHVMTWWDYGFPLKALGDVGAFTDNTQWNVDDAADFYMSKDIEEAHQMLVDWSEDRDEEVDYIVGNKGLGVLVPDTMYGGKTSAVATVADVNPEDYVDDWPEGQDSISQQVPWSIVWQEGMEEPNVPETLENTTYYNLAFPEGVSPGDNEPEVGDVIYDKFEVVYKSPESIGGPFDGSAIIVYEVIYD</sequence>
<dbReference type="InterPro" id="IPR003674">
    <property type="entry name" value="Oligo_trans_STT3"/>
</dbReference>
<keyword evidence="20" id="KW-1185">Reference proteome</keyword>
<evidence type="ECO:0000256" key="14">
    <source>
        <dbReference type="ARBA" id="ARBA00023211"/>
    </source>
</evidence>
<evidence type="ECO:0000256" key="9">
    <source>
        <dbReference type="ARBA" id="ARBA00022692"/>
    </source>
</evidence>
<keyword evidence="14" id="KW-0464">Manganese</keyword>
<dbReference type="RefSeq" id="WP_086637242.1">
    <property type="nucleotide sequence ID" value="NZ_MRZU01000003.1"/>
</dbReference>
<protein>
    <recommendedName>
        <fullName evidence="6">dolichyl-phosphooligosaccharide-protein glycotransferase</fullName>
        <ecNumber evidence="6">2.4.99.21</ecNumber>
    </recommendedName>
    <alternativeName>
        <fullName evidence="15">Oligosaccharyl transferase</fullName>
    </alternativeName>
</protein>
<feature type="transmembrane region" description="Helical" evidence="17">
    <location>
        <begin position="369"/>
        <end position="389"/>
    </location>
</feature>
<dbReference type="EMBL" id="MRZU01000003">
    <property type="protein sequence ID" value="OUJ19215.1"/>
    <property type="molecule type" value="Genomic_DNA"/>
</dbReference>
<keyword evidence="12 17" id="KW-1133">Transmembrane helix</keyword>
<comment type="catalytic activity">
    <reaction evidence="16">
        <text>an archaeal dolichyl phosphooligosaccharide + [protein]-L-asparagine = an archaeal dolichyl phosphate + a glycoprotein with the oligosaccharide chain attached by N-beta-D-glycosyl linkage to a protein L-asparagine.</text>
        <dbReference type="EC" id="2.4.99.21"/>
    </reaction>
</comment>
<dbReference type="OrthoDB" id="12184at2157"/>
<feature type="transmembrane region" description="Helical" evidence="17">
    <location>
        <begin position="401"/>
        <end position="417"/>
    </location>
</feature>
<dbReference type="AlphaFoldDB" id="A0A1Y3GIF2"/>
<evidence type="ECO:0000256" key="5">
    <source>
        <dbReference type="ARBA" id="ARBA00010810"/>
    </source>
</evidence>
<keyword evidence="10" id="KW-0479">Metal-binding</keyword>
<name>A0A1Y3GIF2_9EURY</name>
<evidence type="ECO:0000256" key="1">
    <source>
        <dbReference type="ARBA" id="ARBA00001936"/>
    </source>
</evidence>
<feature type="domain" description="Oligosaccharyl transferase STT3 N-terminal" evidence="18">
    <location>
        <begin position="48"/>
        <end position="261"/>
    </location>
</feature>
<dbReference type="GO" id="GO:0004576">
    <property type="term" value="F:oligosaccharyl transferase activity"/>
    <property type="evidence" value="ECO:0007669"/>
    <property type="project" value="InterPro"/>
</dbReference>
<dbReference type="Pfam" id="PF02516">
    <property type="entry name" value="STT3"/>
    <property type="match status" value="1"/>
</dbReference>
<evidence type="ECO:0000256" key="11">
    <source>
        <dbReference type="ARBA" id="ARBA00022842"/>
    </source>
</evidence>
<evidence type="ECO:0000256" key="7">
    <source>
        <dbReference type="ARBA" id="ARBA00022676"/>
    </source>
</evidence>
<evidence type="ECO:0000313" key="20">
    <source>
        <dbReference type="Proteomes" id="UP000195137"/>
    </source>
</evidence>
<dbReference type="Proteomes" id="UP000195137">
    <property type="component" value="Unassembled WGS sequence"/>
</dbReference>
<feature type="transmembrane region" description="Helical" evidence="17">
    <location>
        <begin position="464"/>
        <end position="484"/>
    </location>
</feature>
<evidence type="ECO:0000256" key="2">
    <source>
        <dbReference type="ARBA" id="ARBA00001946"/>
    </source>
</evidence>
<feature type="transmembrane region" description="Helical" evidence="17">
    <location>
        <begin position="423"/>
        <end position="443"/>
    </location>
</feature>
<keyword evidence="7 19" id="KW-0328">Glycosyltransferase</keyword>
<proteinExistence type="inferred from homology"/>
<evidence type="ECO:0000256" key="16">
    <source>
        <dbReference type="ARBA" id="ARBA00034066"/>
    </source>
</evidence>
<evidence type="ECO:0000256" key="6">
    <source>
        <dbReference type="ARBA" id="ARBA00012602"/>
    </source>
</evidence>
<dbReference type="Gene3D" id="3.40.50.12610">
    <property type="match status" value="1"/>
</dbReference>
<comment type="cofactor">
    <cofactor evidence="2">
        <name>Mg(2+)</name>
        <dbReference type="ChEBI" id="CHEBI:18420"/>
    </cofactor>
</comment>
<reference evidence="19 20" key="1">
    <citation type="submission" date="2016-12" db="EMBL/GenBank/DDBJ databases">
        <title>Discovery of methanogenic haloarchaea.</title>
        <authorList>
            <person name="Sorokin D.Y."/>
            <person name="Makarova K.S."/>
            <person name="Abbas B."/>
            <person name="Ferrer M."/>
            <person name="Golyshin P.N."/>
        </authorList>
    </citation>
    <scope>NUCLEOTIDE SEQUENCE [LARGE SCALE GENOMIC DNA]</scope>
    <source>
        <strain evidence="19">AMET1</strain>
    </source>
</reference>
<feature type="transmembrane region" description="Helical" evidence="17">
    <location>
        <begin position="144"/>
        <end position="163"/>
    </location>
</feature>
<evidence type="ECO:0000313" key="19">
    <source>
        <dbReference type="EMBL" id="OUJ19215.1"/>
    </source>
</evidence>
<evidence type="ECO:0000256" key="8">
    <source>
        <dbReference type="ARBA" id="ARBA00022679"/>
    </source>
</evidence>
<feature type="transmembrane region" description="Helical" evidence="17">
    <location>
        <begin position="307"/>
        <end position="327"/>
    </location>
</feature>
<comment type="pathway">
    <text evidence="4">Protein modification; protein glycosylation.</text>
</comment>
<dbReference type="PANTHER" id="PTHR13872">
    <property type="entry name" value="DOLICHYL-DIPHOSPHOOLIGOSACCHARIDE--PROTEIN GLYCOSYLTRANSFERASE SUBUNIT"/>
    <property type="match status" value="1"/>
</dbReference>
<organism evidence="19 20">
    <name type="scientific">Methanonatronarchaeum thermophilum</name>
    <dbReference type="NCBI Taxonomy" id="1927129"/>
    <lineage>
        <taxon>Archaea</taxon>
        <taxon>Methanobacteriati</taxon>
        <taxon>Methanobacteriota</taxon>
        <taxon>Methanonatronarchaeia</taxon>
        <taxon>Methanonatronarchaeales</taxon>
        <taxon>Methanonatronarchaeaceae</taxon>
        <taxon>Methanonatronarchaeum</taxon>
    </lineage>
</organism>
<evidence type="ECO:0000256" key="4">
    <source>
        <dbReference type="ARBA" id="ARBA00004922"/>
    </source>
</evidence>
<accession>A0A1Y3GIF2</accession>
<keyword evidence="8 19" id="KW-0808">Transferase</keyword>
<dbReference type="EC" id="2.4.99.21" evidence="6"/>
<gene>
    <name evidence="19" type="ORF">AMET1_0868</name>
</gene>
<comment type="cofactor">
    <cofactor evidence="1">
        <name>Mn(2+)</name>
        <dbReference type="ChEBI" id="CHEBI:29035"/>
    </cofactor>
</comment>
<evidence type="ECO:0000256" key="13">
    <source>
        <dbReference type="ARBA" id="ARBA00023136"/>
    </source>
</evidence>
<feature type="transmembrane region" description="Helical" evidence="17">
    <location>
        <begin position="197"/>
        <end position="214"/>
    </location>
</feature>
<dbReference type="UniPathway" id="UPA00378"/>
<evidence type="ECO:0000256" key="17">
    <source>
        <dbReference type="SAM" id="Phobius"/>
    </source>
</evidence>
<comment type="similarity">
    <text evidence="5">Belongs to the STT3 family.</text>
</comment>
<evidence type="ECO:0000256" key="12">
    <source>
        <dbReference type="ARBA" id="ARBA00022989"/>
    </source>
</evidence>
<dbReference type="GO" id="GO:0046872">
    <property type="term" value="F:metal ion binding"/>
    <property type="evidence" value="ECO:0007669"/>
    <property type="project" value="UniProtKB-KW"/>
</dbReference>